<dbReference type="SUPFAM" id="SSF51445">
    <property type="entry name" value="(Trans)glycosidases"/>
    <property type="match status" value="1"/>
</dbReference>
<dbReference type="PANTHER" id="PTHR31297">
    <property type="entry name" value="GLUCAN ENDO-1,6-BETA-GLUCOSIDASE B"/>
    <property type="match status" value="1"/>
</dbReference>
<feature type="signal peptide" evidence="4">
    <location>
        <begin position="1"/>
        <end position="25"/>
    </location>
</feature>
<keyword evidence="2 6" id="KW-0378">Hydrolase</keyword>
<dbReference type="GO" id="GO:0008422">
    <property type="term" value="F:beta-glucosidase activity"/>
    <property type="evidence" value="ECO:0007669"/>
    <property type="project" value="TreeGrafter"/>
</dbReference>
<dbReference type="GO" id="GO:0009986">
    <property type="term" value="C:cell surface"/>
    <property type="evidence" value="ECO:0007669"/>
    <property type="project" value="TreeGrafter"/>
</dbReference>
<sequence>MKKLVKEFCIIAIILAIGFSLTVCDTQDTGNSGKNNDTPSPTVTEVIVSPSPAAVVKGEDIAFNAVVTGTNNPSQGVTWSIDPSTPAKNSGTNISAAGVLTVAAEETLPSLTVRATSYEDTLKSGTSTVTIHSDSQTVPTVSTVTVSPSTAIVEKGGKQTFTATVTGTNNPAGTVTWSITQTGKNEGTVISSGGELTVAAGETLATLTVRATSTVNTGKYGEAAVTVKEPSTPTGFNMTAAELVAGMRLGWNLGNTLDAHGGGTVTQMETAWGNPVTTQANIDTLKNRGFNIIRIPVSWSRAVDANYNIRTDFMARVKEIVDYAVNNDMYILLNTHHDEDIFKFTPSEKTASIAAFNKIWTQIADAFKNYGEKLIFEGLNEPRTIGSSAEWNGGTAEERAILNEHYVNFVNVVRASGGNNNKRFLLINTYGGSGTAAAINGLVLPADTAQNKIIVSFHNYAPYDFALNTNTDPSEGSVAVSTWNKNNSSDTSPISTPINNAYNKFAANGIPVIIGEFGAMNRNNESVRAQWAEYYVGYAAEKGMPCVWWDNGVTSGNGELFGLLNRNNNTWSYPLLVEALVTAAGSSGSGENVEEPAPPTVTGNMGSYVFGTQDGSEEPNYRLAIWELSSENVAIAKTAGAKVVLQLTSAPSAGMQFVWQGPATNSWWNSQDILGDNGSPLNSSVTWNTSAKTLTINLNANTVANYSAGDNPFTAQSQLRLLIQYFGGSGVNDLGITSANLQ</sequence>
<protein>
    <submittedName>
        <fullName evidence="6">Glycoside hydrolase family 5</fullName>
    </submittedName>
</protein>
<evidence type="ECO:0000256" key="2">
    <source>
        <dbReference type="ARBA" id="ARBA00022801"/>
    </source>
</evidence>
<dbReference type="InterPro" id="IPR018087">
    <property type="entry name" value="Glyco_hydro_5_CS"/>
</dbReference>
<dbReference type="InterPro" id="IPR001547">
    <property type="entry name" value="Glyco_hydro_5"/>
</dbReference>
<dbReference type="PANTHER" id="PTHR31297:SF17">
    <property type="entry name" value="ENDOGLUCANASE"/>
    <property type="match status" value="1"/>
</dbReference>
<dbReference type="Pfam" id="PF00150">
    <property type="entry name" value="Cellulase"/>
    <property type="match status" value="1"/>
</dbReference>
<evidence type="ECO:0000256" key="3">
    <source>
        <dbReference type="ARBA" id="ARBA00023295"/>
    </source>
</evidence>
<evidence type="ECO:0000256" key="1">
    <source>
        <dbReference type="ARBA" id="ARBA00022729"/>
    </source>
</evidence>
<evidence type="ECO:0000313" key="6">
    <source>
        <dbReference type="EMBL" id="AGS52433.1"/>
    </source>
</evidence>
<reference evidence="6" key="1">
    <citation type="submission" date="2012-03" db="EMBL/GenBank/DDBJ databases">
        <title>Functional metagenomics reveals considerable lignocellulase gene clusters in the gut microbiome of a wood-feeding higher termite.</title>
        <authorList>
            <person name="Liu N."/>
        </authorList>
    </citation>
    <scope>NUCLEOTIDE SEQUENCE</scope>
</reference>
<dbReference type="EMBL" id="JQ844193">
    <property type="protein sequence ID" value="AGS52433.1"/>
    <property type="molecule type" value="Genomic_DNA"/>
</dbReference>
<evidence type="ECO:0000259" key="5">
    <source>
        <dbReference type="PROSITE" id="PS50835"/>
    </source>
</evidence>
<dbReference type="InterPro" id="IPR050386">
    <property type="entry name" value="Glycosyl_hydrolase_5"/>
</dbReference>
<dbReference type="PROSITE" id="PS00659">
    <property type="entry name" value="GLYCOSYL_HYDROL_F5"/>
    <property type="match status" value="1"/>
</dbReference>
<dbReference type="InterPro" id="IPR007110">
    <property type="entry name" value="Ig-like_dom"/>
</dbReference>
<dbReference type="InterPro" id="IPR017853">
    <property type="entry name" value="GH"/>
</dbReference>
<accession>A0A806JZW4</accession>
<keyword evidence="1 4" id="KW-0732">Signal</keyword>
<evidence type="ECO:0000256" key="4">
    <source>
        <dbReference type="SAM" id="SignalP"/>
    </source>
</evidence>
<dbReference type="AlphaFoldDB" id="A0A806JZW4"/>
<proteinExistence type="predicted"/>
<feature type="domain" description="Ig-like" evidence="5">
    <location>
        <begin position="139"/>
        <end position="220"/>
    </location>
</feature>
<dbReference type="GO" id="GO:0009251">
    <property type="term" value="P:glucan catabolic process"/>
    <property type="evidence" value="ECO:0007669"/>
    <property type="project" value="TreeGrafter"/>
</dbReference>
<dbReference type="InterPro" id="IPR036179">
    <property type="entry name" value="Ig-like_dom_sf"/>
</dbReference>
<feature type="domain" description="Ig-like" evidence="5">
    <location>
        <begin position="41"/>
        <end position="130"/>
    </location>
</feature>
<dbReference type="PROSITE" id="PS50835">
    <property type="entry name" value="IG_LIKE"/>
    <property type="match status" value="2"/>
</dbReference>
<feature type="chain" id="PRO_5032751761" evidence="4">
    <location>
        <begin position="26"/>
        <end position="742"/>
    </location>
</feature>
<dbReference type="Gene3D" id="3.20.20.80">
    <property type="entry name" value="Glycosidases"/>
    <property type="match status" value="1"/>
</dbReference>
<dbReference type="SUPFAM" id="SSF48726">
    <property type="entry name" value="Immunoglobulin"/>
    <property type="match status" value="1"/>
</dbReference>
<name>A0A806JZW4_9BACT</name>
<keyword evidence="3" id="KW-0326">Glycosidase</keyword>
<organism evidence="6">
    <name type="scientific">uncultured bacterium contig00100</name>
    <dbReference type="NCBI Taxonomy" id="1181567"/>
    <lineage>
        <taxon>Bacteria</taxon>
        <taxon>environmental samples</taxon>
    </lineage>
</organism>
<dbReference type="GO" id="GO:0005576">
    <property type="term" value="C:extracellular region"/>
    <property type="evidence" value="ECO:0007669"/>
    <property type="project" value="TreeGrafter"/>
</dbReference>